<gene>
    <name evidence="1" type="ORF">Mag101_02620</name>
</gene>
<proteinExistence type="predicted"/>
<dbReference type="KEGG" id="maga:Mag101_02620"/>
<keyword evidence="2" id="KW-1185">Reference proteome</keyword>
<evidence type="ECO:0008006" key="3">
    <source>
        <dbReference type="Google" id="ProtNLM"/>
    </source>
</evidence>
<dbReference type="OrthoDB" id="5727827at2"/>
<dbReference type="AlphaFoldDB" id="A0A1Q2M1T6"/>
<accession>A0A1Q2M1T6</accession>
<dbReference type="Gene3D" id="3.40.50.300">
    <property type="entry name" value="P-loop containing nucleotide triphosphate hydrolases"/>
    <property type="match status" value="1"/>
</dbReference>
<evidence type="ECO:0000313" key="1">
    <source>
        <dbReference type="EMBL" id="AQQ66664.1"/>
    </source>
</evidence>
<dbReference type="SUPFAM" id="SSF52540">
    <property type="entry name" value="P-loop containing nucleoside triphosphate hydrolases"/>
    <property type="match status" value="1"/>
</dbReference>
<dbReference type="Proteomes" id="UP000188219">
    <property type="component" value="Chromosome"/>
</dbReference>
<dbReference type="RefSeq" id="WP_077400384.1">
    <property type="nucleotide sequence ID" value="NZ_CP019650.1"/>
</dbReference>
<dbReference type="EMBL" id="CP019650">
    <property type="protein sequence ID" value="AQQ66664.1"/>
    <property type="molecule type" value="Genomic_DNA"/>
</dbReference>
<organism evidence="1 2">
    <name type="scientific">Microbulbifer agarilyticus</name>
    <dbReference type="NCBI Taxonomy" id="260552"/>
    <lineage>
        <taxon>Bacteria</taxon>
        <taxon>Pseudomonadati</taxon>
        <taxon>Pseudomonadota</taxon>
        <taxon>Gammaproteobacteria</taxon>
        <taxon>Cellvibrionales</taxon>
        <taxon>Microbulbiferaceae</taxon>
        <taxon>Microbulbifer</taxon>
    </lineage>
</organism>
<reference evidence="1" key="1">
    <citation type="submission" date="2017-02" db="EMBL/GenBank/DDBJ databases">
        <title>Genome of Microbulbifer agarilyticus GP101.</title>
        <authorList>
            <person name="Jung J."/>
            <person name="Bae S.S."/>
            <person name="Baek K."/>
        </authorList>
    </citation>
    <scope>NUCLEOTIDE SEQUENCE [LARGE SCALE GENOMIC DNA]</scope>
    <source>
        <strain evidence="1">GP101</strain>
    </source>
</reference>
<dbReference type="STRING" id="260552.Mag101_02620"/>
<evidence type="ECO:0000313" key="2">
    <source>
        <dbReference type="Proteomes" id="UP000188219"/>
    </source>
</evidence>
<sequence>MTKRFVITGCGRSGTTYIAKLLTELGCHCDHEVFFTGSKPGVFTRLAAQLGLREFAWQPPVIGEAAWEAVPWLPRMPDDILVLHQLRHPLEFIRSRQKKGWVHGYFRSRHLPHFPRMNKARFATLPLPEQADWLARFWIDWNALAEARAAGKQYLRYRIEDFDLEKLEEILQLLDFPHDPAQVEQVFSALPTNVNTRGQKREDITLDLLSDGTRADLSAAAQRYGYSL</sequence>
<protein>
    <recommendedName>
        <fullName evidence="3">Sulfotransferase family protein</fullName>
    </recommendedName>
</protein>
<dbReference type="InterPro" id="IPR027417">
    <property type="entry name" value="P-loop_NTPase"/>
</dbReference>
<name>A0A1Q2M1T6_9GAMM</name>